<evidence type="ECO:0000313" key="1">
    <source>
        <dbReference type="EMBL" id="CAK9216130.1"/>
    </source>
</evidence>
<accession>A0ABP0UA33</accession>
<organism evidence="1 2">
    <name type="scientific">Sphagnum troendelagicum</name>
    <dbReference type="NCBI Taxonomy" id="128251"/>
    <lineage>
        <taxon>Eukaryota</taxon>
        <taxon>Viridiplantae</taxon>
        <taxon>Streptophyta</taxon>
        <taxon>Embryophyta</taxon>
        <taxon>Bryophyta</taxon>
        <taxon>Sphagnophytina</taxon>
        <taxon>Sphagnopsida</taxon>
        <taxon>Sphagnales</taxon>
        <taxon>Sphagnaceae</taxon>
        <taxon>Sphagnum</taxon>
    </lineage>
</organism>
<keyword evidence="2" id="KW-1185">Reference proteome</keyword>
<reference evidence="1" key="1">
    <citation type="submission" date="2024-02" db="EMBL/GenBank/DDBJ databases">
        <authorList>
            <consortium name="ELIXIR-Norway"/>
            <consortium name="Elixir Norway"/>
        </authorList>
    </citation>
    <scope>NUCLEOTIDE SEQUENCE</scope>
</reference>
<protein>
    <submittedName>
        <fullName evidence="1">Uncharacterized protein</fullName>
    </submittedName>
</protein>
<sequence>MEGERVSFEGGRTAVTDGTPALAMWTMQQHDATNWPRKSFLSEKKTCSNISDTIRKGARPYTLVIASGCTLLVGEDKLSSLHATENDLLKKMLPLCTQFYGKVQFILGYIAAGTVFQWVYIGKDGKQLKQVAPPLDLSVVSDCCRFVLSIGYAYQLLKTMVDSLPDVPGQYAMFSADVAGDRELCFLADSVCNTLITLKSIARPKGLILLQ</sequence>
<dbReference type="EMBL" id="OZ019894">
    <property type="protein sequence ID" value="CAK9216130.1"/>
    <property type="molecule type" value="Genomic_DNA"/>
</dbReference>
<name>A0ABP0UA33_9BRYO</name>
<dbReference type="Proteomes" id="UP001497512">
    <property type="component" value="Chromosome 2"/>
</dbReference>
<gene>
    <name evidence="1" type="ORF">CSSPTR1EN2_LOCUS13279</name>
</gene>
<evidence type="ECO:0000313" key="2">
    <source>
        <dbReference type="Proteomes" id="UP001497512"/>
    </source>
</evidence>
<proteinExistence type="predicted"/>